<dbReference type="AlphaFoldDB" id="A0A9P4QJT0"/>
<sequence>MARIASGFGKADAPPQLLPALTMLTLRLLSQPSLQLHFFLTGPLSDRSPALVLHRQATFSIYGKLQDTPSHQAQPSELQAPIHTSLMAAAYQPAHTRAMDRGSLCISSC</sequence>
<protein>
    <submittedName>
        <fullName evidence="1">Uncharacterized protein</fullName>
    </submittedName>
</protein>
<gene>
    <name evidence="1" type="ORF">EJ04DRAFT_152504</name>
</gene>
<accession>A0A9P4QJT0</accession>
<evidence type="ECO:0000313" key="1">
    <source>
        <dbReference type="EMBL" id="KAF2727000.1"/>
    </source>
</evidence>
<evidence type="ECO:0000313" key="2">
    <source>
        <dbReference type="Proteomes" id="UP000799444"/>
    </source>
</evidence>
<dbReference type="EMBL" id="ML996364">
    <property type="protein sequence ID" value="KAF2727000.1"/>
    <property type="molecule type" value="Genomic_DNA"/>
</dbReference>
<name>A0A9P4QJT0_9PLEO</name>
<dbReference type="Proteomes" id="UP000799444">
    <property type="component" value="Unassembled WGS sequence"/>
</dbReference>
<keyword evidence="2" id="KW-1185">Reference proteome</keyword>
<organism evidence="1 2">
    <name type="scientific">Polyplosphaeria fusca</name>
    <dbReference type="NCBI Taxonomy" id="682080"/>
    <lineage>
        <taxon>Eukaryota</taxon>
        <taxon>Fungi</taxon>
        <taxon>Dikarya</taxon>
        <taxon>Ascomycota</taxon>
        <taxon>Pezizomycotina</taxon>
        <taxon>Dothideomycetes</taxon>
        <taxon>Pleosporomycetidae</taxon>
        <taxon>Pleosporales</taxon>
        <taxon>Tetraplosphaeriaceae</taxon>
        <taxon>Polyplosphaeria</taxon>
    </lineage>
</organism>
<proteinExistence type="predicted"/>
<comment type="caution">
    <text evidence="1">The sequence shown here is derived from an EMBL/GenBank/DDBJ whole genome shotgun (WGS) entry which is preliminary data.</text>
</comment>
<reference evidence="1" key="1">
    <citation type="journal article" date="2020" name="Stud. Mycol.">
        <title>101 Dothideomycetes genomes: a test case for predicting lifestyles and emergence of pathogens.</title>
        <authorList>
            <person name="Haridas S."/>
            <person name="Albert R."/>
            <person name="Binder M."/>
            <person name="Bloem J."/>
            <person name="Labutti K."/>
            <person name="Salamov A."/>
            <person name="Andreopoulos B."/>
            <person name="Baker S."/>
            <person name="Barry K."/>
            <person name="Bills G."/>
            <person name="Bluhm B."/>
            <person name="Cannon C."/>
            <person name="Castanera R."/>
            <person name="Culley D."/>
            <person name="Daum C."/>
            <person name="Ezra D."/>
            <person name="Gonzalez J."/>
            <person name="Henrissat B."/>
            <person name="Kuo A."/>
            <person name="Liang C."/>
            <person name="Lipzen A."/>
            <person name="Lutzoni F."/>
            <person name="Magnuson J."/>
            <person name="Mondo S."/>
            <person name="Nolan M."/>
            <person name="Ohm R."/>
            <person name="Pangilinan J."/>
            <person name="Park H.-J."/>
            <person name="Ramirez L."/>
            <person name="Alfaro M."/>
            <person name="Sun H."/>
            <person name="Tritt A."/>
            <person name="Yoshinaga Y."/>
            <person name="Zwiers L.-H."/>
            <person name="Turgeon B."/>
            <person name="Goodwin S."/>
            <person name="Spatafora J."/>
            <person name="Crous P."/>
            <person name="Grigoriev I."/>
        </authorList>
    </citation>
    <scope>NUCLEOTIDE SEQUENCE</scope>
    <source>
        <strain evidence="1">CBS 125425</strain>
    </source>
</reference>